<dbReference type="Proteomes" id="UP001178508">
    <property type="component" value="Chromosome 6"/>
</dbReference>
<name>A0AAV1FAI5_XYRNO</name>
<evidence type="ECO:0000313" key="2">
    <source>
        <dbReference type="Proteomes" id="UP001178508"/>
    </source>
</evidence>
<sequence length="111" mass="12800">MGNSLKSADQVLIPLDVFLEPLNLISSVLSLAVCHSSYGQCFNPVIPRHSDYFDVIEIIMFEMTSQNVFHLLCVTICWLINASHLHTSTVYSHHTHWSERAFEQLHLYFHI</sequence>
<accession>A0AAV1FAI5</accession>
<dbReference type="EMBL" id="OY660869">
    <property type="protein sequence ID" value="CAJ1057971.1"/>
    <property type="molecule type" value="Genomic_DNA"/>
</dbReference>
<dbReference type="AlphaFoldDB" id="A0AAV1FAI5"/>
<proteinExistence type="predicted"/>
<reference evidence="1" key="1">
    <citation type="submission" date="2023-08" db="EMBL/GenBank/DDBJ databases">
        <authorList>
            <person name="Alioto T."/>
            <person name="Alioto T."/>
            <person name="Gomez Garrido J."/>
        </authorList>
    </citation>
    <scope>NUCLEOTIDE SEQUENCE</scope>
</reference>
<gene>
    <name evidence="1" type="ORF">XNOV1_A013061</name>
</gene>
<protein>
    <submittedName>
        <fullName evidence="1">Uncharacterized protein</fullName>
    </submittedName>
</protein>
<evidence type="ECO:0000313" key="1">
    <source>
        <dbReference type="EMBL" id="CAJ1057971.1"/>
    </source>
</evidence>
<organism evidence="1 2">
    <name type="scientific">Xyrichtys novacula</name>
    <name type="common">Pearly razorfish</name>
    <name type="synonym">Hemipteronotus novacula</name>
    <dbReference type="NCBI Taxonomy" id="13765"/>
    <lineage>
        <taxon>Eukaryota</taxon>
        <taxon>Metazoa</taxon>
        <taxon>Chordata</taxon>
        <taxon>Craniata</taxon>
        <taxon>Vertebrata</taxon>
        <taxon>Euteleostomi</taxon>
        <taxon>Actinopterygii</taxon>
        <taxon>Neopterygii</taxon>
        <taxon>Teleostei</taxon>
        <taxon>Neoteleostei</taxon>
        <taxon>Acanthomorphata</taxon>
        <taxon>Eupercaria</taxon>
        <taxon>Labriformes</taxon>
        <taxon>Labridae</taxon>
        <taxon>Xyrichtys</taxon>
    </lineage>
</organism>
<keyword evidence="2" id="KW-1185">Reference proteome</keyword>